<dbReference type="InterPro" id="IPR020846">
    <property type="entry name" value="MFS_dom"/>
</dbReference>
<dbReference type="PANTHER" id="PTHR23505">
    <property type="entry name" value="SPINSTER"/>
    <property type="match status" value="1"/>
</dbReference>
<keyword evidence="3" id="KW-0812">Transmembrane</keyword>
<evidence type="ECO:0000256" key="4">
    <source>
        <dbReference type="ARBA" id="ARBA00022989"/>
    </source>
</evidence>
<evidence type="ECO:0000256" key="5">
    <source>
        <dbReference type="ARBA" id="ARBA00023136"/>
    </source>
</evidence>
<comment type="subcellular location">
    <subcellularLocation>
        <location evidence="1">Membrane</location>
        <topology evidence="1">Multi-pass membrane protein</topology>
    </subcellularLocation>
</comment>
<dbReference type="Proteomes" id="UP000005615">
    <property type="component" value="Unassembled WGS sequence"/>
</dbReference>
<evidence type="ECO:0000256" key="3">
    <source>
        <dbReference type="ARBA" id="ARBA00022692"/>
    </source>
</evidence>
<dbReference type="GO" id="GO:0016020">
    <property type="term" value="C:membrane"/>
    <property type="evidence" value="ECO:0007669"/>
    <property type="project" value="UniProtKB-SubCell"/>
</dbReference>
<keyword evidence="2" id="KW-0813">Transport</keyword>
<dbReference type="eggNOG" id="COG2814">
    <property type="taxonomic scope" value="Bacteria"/>
</dbReference>
<dbReference type="AlphaFoldDB" id="F3KYK7"/>
<accession>F3KYK7</accession>
<dbReference type="GO" id="GO:0022857">
    <property type="term" value="F:transmembrane transporter activity"/>
    <property type="evidence" value="ECO:0007669"/>
    <property type="project" value="InterPro"/>
</dbReference>
<dbReference type="RefSeq" id="WP_009574541.1">
    <property type="nucleotide sequence ID" value="NZ_AEIG01000005.1"/>
</dbReference>
<dbReference type="InterPro" id="IPR011701">
    <property type="entry name" value="MFS"/>
</dbReference>
<evidence type="ECO:0000256" key="1">
    <source>
        <dbReference type="ARBA" id="ARBA00004141"/>
    </source>
</evidence>
<dbReference type="STRING" id="2518989.IMCC3088_2027"/>
<evidence type="ECO:0000313" key="6">
    <source>
        <dbReference type="EMBL" id="EGG30838.1"/>
    </source>
</evidence>
<dbReference type="SUPFAM" id="SSF103473">
    <property type="entry name" value="MFS general substrate transporter"/>
    <property type="match status" value="1"/>
</dbReference>
<dbReference type="InterPro" id="IPR036259">
    <property type="entry name" value="MFS_trans_sf"/>
</dbReference>
<dbReference type="EMBL" id="AEIG01000005">
    <property type="protein sequence ID" value="EGG30838.1"/>
    <property type="molecule type" value="Genomic_DNA"/>
</dbReference>
<dbReference type="PROSITE" id="PS50850">
    <property type="entry name" value="MFS"/>
    <property type="match status" value="1"/>
</dbReference>
<dbReference type="Gene3D" id="1.20.1250.20">
    <property type="entry name" value="MFS general substrate transporter like domains"/>
    <property type="match status" value="1"/>
</dbReference>
<dbReference type="CDD" id="cd17328">
    <property type="entry name" value="MFS_spinster_like"/>
    <property type="match status" value="1"/>
</dbReference>
<reference evidence="6 7" key="1">
    <citation type="journal article" date="2011" name="J. Bacteriol.">
        <title>Genome sequence of strain IMCC3088, a proteorhodopsin-containing marine bacterium belonging to the OM60/NOR5 clade.</title>
        <authorList>
            <person name="Jang Y."/>
            <person name="Oh H.M."/>
            <person name="Kang I."/>
            <person name="Lee K."/>
            <person name="Yang S.J."/>
            <person name="Cho J.C."/>
        </authorList>
    </citation>
    <scope>NUCLEOTIDE SEQUENCE [LARGE SCALE GENOMIC DNA]</scope>
    <source>
        <strain evidence="6 7">IMCC3088</strain>
    </source>
</reference>
<dbReference type="OrthoDB" id="6057322at2"/>
<name>F3KYK7_9GAMM</name>
<keyword evidence="7" id="KW-1185">Reference proteome</keyword>
<gene>
    <name evidence="6" type="ORF">IMCC3088_2027</name>
</gene>
<dbReference type="Pfam" id="PF07690">
    <property type="entry name" value="MFS_1"/>
    <property type="match status" value="1"/>
</dbReference>
<dbReference type="InterPro" id="IPR044770">
    <property type="entry name" value="MFS_spinster-like"/>
</dbReference>
<comment type="caution">
    <text evidence="6">The sequence shown here is derived from an EMBL/GenBank/DDBJ whole genome shotgun (WGS) entry which is preliminary data.</text>
</comment>
<protein>
    <submittedName>
        <fullName evidence="6">Major facilitator family transporter</fullName>
    </submittedName>
</protein>
<evidence type="ECO:0000256" key="2">
    <source>
        <dbReference type="ARBA" id="ARBA00022448"/>
    </source>
</evidence>
<keyword evidence="5" id="KW-0472">Membrane</keyword>
<evidence type="ECO:0000313" key="7">
    <source>
        <dbReference type="Proteomes" id="UP000005615"/>
    </source>
</evidence>
<sequence length="439" mass="46973">MNKLSAFDDKALAYRYWALALLTAVYALNVLDRYLLGIVLPQIKAEMALSDTSLGLLSGTAFAIFYATLGLPIARLADRFSRKKIIAYSVLTFSVMTALCGTTKNFFTLFIARMGVGVGEAGTSPSSYSVISDLFEKDQRSTAMTILFIGGNMGILAGFIAGGYVAAHYGWREAFLVAGVPGLILTPLLLMTLREPRRGLADKLTHSSEATRSSLTETIRFVLSQASYRHLIMGQGLLLVVMNGVVGWLPSFLERTHGMAADSVGLQMGLAMGLAGPIGMLVVARLADRYTRRDLRWGSWVVAIAALVLFPGYILVLVAPTGSLAIAAFFIPALMGGFFAGPTAALSQGLTPPHMRTTSGAIFLMITNLIGLGLGPLAFGFLSDALFEAFGSESLRYALGLAPLLALWAAYHYFCGGRTLESGVQRAEGYLGNESQQNS</sequence>
<organism evidence="6 7">
    <name type="scientific">Aequoribacter fuscus</name>
    <dbReference type="NCBI Taxonomy" id="2518989"/>
    <lineage>
        <taxon>Bacteria</taxon>
        <taxon>Pseudomonadati</taxon>
        <taxon>Pseudomonadota</taxon>
        <taxon>Gammaproteobacteria</taxon>
        <taxon>Cellvibrionales</taxon>
        <taxon>Halieaceae</taxon>
        <taxon>Aequoribacter</taxon>
    </lineage>
</organism>
<dbReference type="PANTHER" id="PTHR23505:SF79">
    <property type="entry name" value="PROTEIN SPINSTER"/>
    <property type="match status" value="1"/>
</dbReference>
<keyword evidence="4" id="KW-1133">Transmembrane helix</keyword>
<proteinExistence type="predicted"/>